<dbReference type="PANTHER" id="PTHR43718:SF2">
    <property type="entry name" value="LON PROTEASE HOMOLOG, MITOCHONDRIAL"/>
    <property type="match status" value="1"/>
</dbReference>
<dbReference type="EMBL" id="MN739391">
    <property type="protein sequence ID" value="QHT02268.1"/>
    <property type="molecule type" value="Genomic_DNA"/>
</dbReference>
<dbReference type="Gene3D" id="3.40.50.300">
    <property type="entry name" value="P-loop containing nucleotide triphosphate hydrolases"/>
    <property type="match status" value="1"/>
</dbReference>
<feature type="region of interest" description="Disordered" evidence="1">
    <location>
        <begin position="1"/>
        <end position="45"/>
    </location>
</feature>
<dbReference type="InterPro" id="IPR027417">
    <property type="entry name" value="P-loop_NTPase"/>
</dbReference>
<feature type="compositionally biased region" description="Basic and acidic residues" evidence="1">
    <location>
        <begin position="1"/>
        <end position="18"/>
    </location>
</feature>
<sequence length="527" mass="60238">MTIIKENKKRESEDNKADEADEADEAGESDETYSDNSGSGGSSGDIYNCEADEADEADECDCECEDCKECCERYYGCEACEAPAGGFFNKYDEMNTSRNKSFVVLKKQPKKKDIKKKIKKVKYDFYKKYNNEEKSYFDLLSAKEQEKISILEDKLEVSKKALTVPMRFKILGLDINERTKRSIVFKLECLSKMSSTSGEFHKISNWLGILNEMPFNKYFKIPIKNTDGNDKICEFLSGIRGRMNDRIYGHKEAKEQIIRVLAQLISFPKAYGYIIGIQGAAGIGKTKLIKEGICNALNYPNAFISLSGADDASFLRGHSYTYEGATYGKICESLIKTGIMNPLLLFDELDKVSDTYKGQEIINTLIHITDPVQNDKFTDRYFEEIDLDISRSMIVFTFNDETLINPILKDRMIVINVKGYNKQEKIVLSKDYLIPEILAQYNLKKGDIMFGDEVLAHIIDNIEGEEGVRNLKRAINNLISWINMMRYVSIDNVMINLPYVVDIKFYDKYCGISNNSMRKDVLHSLYL</sequence>
<dbReference type="AlphaFoldDB" id="A0A6C0CCG0"/>
<evidence type="ECO:0000256" key="1">
    <source>
        <dbReference type="SAM" id="MobiDB-lite"/>
    </source>
</evidence>
<dbReference type="GO" id="GO:0004252">
    <property type="term" value="F:serine-type endopeptidase activity"/>
    <property type="evidence" value="ECO:0007669"/>
    <property type="project" value="InterPro"/>
</dbReference>
<dbReference type="GO" id="GO:0005759">
    <property type="term" value="C:mitochondrial matrix"/>
    <property type="evidence" value="ECO:0007669"/>
    <property type="project" value="TreeGrafter"/>
</dbReference>
<dbReference type="Pfam" id="PF00004">
    <property type="entry name" value="AAA"/>
    <property type="match status" value="1"/>
</dbReference>
<dbReference type="SUPFAM" id="SSF52540">
    <property type="entry name" value="P-loop containing nucleoside triphosphate hydrolases"/>
    <property type="match status" value="1"/>
</dbReference>
<protein>
    <recommendedName>
        <fullName evidence="2">ATPase AAA-type core domain-containing protein</fullName>
    </recommendedName>
</protein>
<dbReference type="GO" id="GO:0005524">
    <property type="term" value="F:ATP binding"/>
    <property type="evidence" value="ECO:0007669"/>
    <property type="project" value="InterPro"/>
</dbReference>
<evidence type="ECO:0000313" key="3">
    <source>
        <dbReference type="EMBL" id="QHT02268.1"/>
    </source>
</evidence>
<proteinExistence type="predicted"/>
<organism evidence="3">
    <name type="scientific">viral metagenome</name>
    <dbReference type="NCBI Taxonomy" id="1070528"/>
    <lineage>
        <taxon>unclassified sequences</taxon>
        <taxon>metagenomes</taxon>
        <taxon>organismal metagenomes</taxon>
    </lineage>
</organism>
<dbReference type="GO" id="GO:0016887">
    <property type="term" value="F:ATP hydrolysis activity"/>
    <property type="evidence" value="ECO:0007669"/>
    <property type="project" value="InterPro"/>
</dbReference>
<dbReference type="GO" id="GO:0004176">
    <property type="term" value="F:ATP-dependent peptidase activity"/>
    <property type="evidence" value="ECO:0007669"/>
    <property type="project" value="InterPro"/>
</dbReference>
<dbReference type="Gene3D" id="1.10.8.60">
    <property type="match status" value="1"/>
</dbReference>
<dbReference type="GO" id="GO:0051131">
    <property type="term" value="P:chaperone-mediated protein complex assembly"/>
    <property type="evidence" value="ECO:0007669"/>
    <property type="project" value="TreeGrafter"/>
</dbReference>
<dbReference type="PANTHER" id="PTHR43718">
    <property type="entry name" value="LON PROTEASE"/>
    <property type="match status" value="1"/>
</dbReference>
<feature type="compositionally biased region" description="Acidic residues" evidence="1">
    <location>
        <begin position="19"/>
        <end position="33"/>
    </location>
</feature>
<reference evidence="3" key="1">
    <citation type="journal article" date="2020" name="Nature">
        <title>Giant virus diversity and host interactions through global metagenomics.</title>
        <authorList>
            <person name="Schulz F."/>
            <person name="Roux S."/>
            <person name="Paez-Espino D."/>
            <person name="Jungbluth S."/>
            <person name="Walsh D.A."/>
            <person name="Denef V.J."/>
            <person name="McMahon K.D."/>
            <person name="Konstantinidis K.T."/>
            <person name="Eloe-Fadrosh E.A."/>
            <person name="Kyrpides N.C."/>
            <person name="Woyke T."/>
        </authorList>
    </citation>
    <scope>NUCLEOTIDE SEQUENCE</scope>
    <source>
        <strain evidence="3">GVMAG-M-3300020565-3</strain>
    </source>
</reference>
<name>A0A6C0CCG0_9ZZZZ</name>
<dbReference type="InterPro" id="IPR027065">
    <property type="entry name" value="Lon_Prtase"/>
</dbReference>
<feature type="domain" description="ATPase AAA-type core" evidence="2">
    <location>
        <begin position="278"/>
        <end position="412"/>
    </location>
</feature>
<accession>A0A6C0CCG0</accession>
<dbReference type="GO" id="GO:0006515">
    <property type="term" value="P:protein quality control for misfolded or incompletely synthesized proteins"/>
    <property type="evidence" value="ECO:0007669"/>
    <property type="project" value="TreeGrafter"/>
</dbReference>
<dbReference type="GO" id="GO:0003697">
    <property type="term" value="F:single-stranded DNA binding"/>
    <property type="evidence" value="ECO:0007669"/>
    <property type="project" value="TreeGrafter"/>
</dbReference>
<dbReference type="GO" id="GO:0007005">
    <property type="term" value="P:mitochondrion organization"/>
    <property type="evidence" value="ECO:0007669"/>
    <property type="project" value="TreeGrafter"/>
</dbReference>
<dbReference type="InterPro" id="IPR003959">
    <property type="entry name" value="ATPase_AAA_core"/>
</dbReference>
<evidence type="ECO:0000259" key="2">
    <source>
        <dbReference type="Pfam" id="PF00004"/>
    </source>
</evidence>